<name>A0A6N0HYR5_9GAMM</name>
<evidence type="ECO:0000313" key="2">
    <source>
        <dbReference type="Proteomes" id="UP000509658"/>
    </source>
</evidence>
<sequence>MVEGALVVVLAQLMNPVMAEVNETKRELLIENVLLRALLLSMNDQEMFEPLDWFCSGQACNVRNRGRVDGNIRKLYEGSSIGTAVELTEFEVNSIGDHTHFRIYKEIWIYLNELAESETRKYECSSKLIVDKFERKRKMLVSCPAIVKTMVEDYYSTSLKMLNKVHEEEGHLCGYSKRFSGCLKWFSEVYQ</sequence>
<accession>A0A6N0HYR5</accession>
<dbReference type="EMBL" id="CP054491">
    <property type="protein sequence ID" value="QKQ27489.1"/>
    <property type="molecule type" value="Genomic_DNA"/>
</dbReference>
<organism evidence="1 2">
    <name type="scientific">Candidatus Reidiella endopervernicosa</name>
    <dbReference type="NCBI Taxonomy" id="2738883"/>
    <lineage>
        <taxon>Bacteria</taxon>
        <taxon>Pseudomonadati</taxon>
        <taxon>Pseudomonadota</taxon>
        <taxon>Gammaproteobacteria</taxon>
        <taxon>Candidatus Reidiella</taxon>
    </lineage>
</organism>
<dbReference type="KEGG" id="rev:HUE57_15260"/>
<evidence type="ECO:0000313" key="1">
    <source>
        <dbReference type="EMBL" id="QKQ27489.1"/>
    </source>
</evidence>
<reference evidence="1 2" key="1">
    <citation type="submission" date="2020-05" db="EMBL/GenBank/DDBJ databases">
        <title>Horizontal transmission and recombination maintain forever young bacterial symbiont genomes.</title>
        <authorList>
            <person name="Russell S.L."/>
            <person name="Pepper-Tunick E."/>
            <person name="Svedberg J."/>
            <person name="Byrne A."/>
            <person name="Ruelas Castillo J."/>
            <person name="Vollmers C."/>
            <person name="Beinart R.A."/>
            <person name="Corbett-Detig R."/>
        </authorList>
    </citation>
    <scope>NUCLEOTIDE SEQUENCE [LARGE SCALE GENOMIC DNA]</scope>
    <source>
        <strain evidence="1">Santa_Monica_outfall</strain>
    </source>
</reference>
<dbReference type="RefSeq" id="WP_174673475.1">
    <property type="nucleotide sequence ID" value="NZ_CP054491.1"/>
</dbReference>
<dbReference type="AlphaFoldDB" id="A0A6N0HYR5"/>
<keyword evidence="2" id="KW-1185">Reference proteome</keyword>
<gene>
    <name evidence="1" type="ORF">HUE57_15260</name>
</gene>
<protein>
    <submittedName>
        <fullName evidence="1">Uncharacterized protein</fullName>
    </submittedName>
</protein>
<dbReference type="Proteomes" id="UP000509658">
    <property type="component" value="Chromosome"/>
</dbReference>
<proteinExistence type="predicted"/>